<evidence type="ECO:0008006" key="3">
    <source>
        <dbReference type="Google" id="ProtNLM"/>
    </source>
</evidence>
<name>A0A919GA00_9ACTN</name>
<reference evidence="1" key="2">
    <citation type="submission" date="2020-09" db="EMBL/GenBank/DDBJ databases">
        <authorList>
            <person name="Sun Q."/>
            <person name="Ohkuma M."/>
        </authorList>
    </citation>
    <scope>NUCLEOTIDE SEQUENCE</scope>
    <source>
        <strain evidence="1">JCM 5069</strain>
    </source>
</reference>
<organism evidence="1 2">
    <name type="scientific">Streptomyces sulfonofaciens</name>
    <dbReference type="NCBI Taxonomy" id="68272"/>
    <lineage>
        <taxon>Bacteria</taxon>
        <taxon>Bacillati</taxon>
        <taxon>Actinomycetota</taxon>
        <taxon>Actinomycetes</taxon>
        <taxon>Kitasatosporales</taxon>
        <taxon>Streptomycetaceae</taxon>
        <taxon>Streptomyces</taxon>
    </lineage>
</organism>
<dbReference type="Proteomes" id="UP000603708">
    <property type="component" value="Unassembled WGS sequence"/>
</dbReference>
<evidence type="ECO:0000313" key="2">
    <source>
        <dbReference type="Proteomes" id="UP000603708"/>
    </source>
</evidence>
<reference evidence="1" key="1">
    <citation type="journal article" date="2014" name="Int. J. Syst. Evol. Microbiol.">
        <title>Complete genome sequence of Corynebacterium casei LMG S-19264T (=DSM 44701T), isolated from a smear-ripened cheese.</title>
        <authorList>
            <consortium name="US DOE Joint Genome Institute (JGI-PGF)"/>
            <person name="Walter F."/>
            <person name="Albersmeier A."/>
            <person name="Kalinowski J."/>
            <person name="Ruckert C."/>
        </authorList>
    </citation>
    <scope>NUCLEOTIDE SEQUENCE</scope>
    <source>
        <strain evidence="1">JCM 5069</strain>
    </source>
</reference>
<accession>A0A919GA00</accession>
<sequence length="153" mass="15971">MADLTHLDSHAITQFKQNDLADFLRDLDAIRNDDPAGVKSLKSVLAGLLVTGSTFGEVSSPLVIGLMAGDDTVSGQSLNSKTKDAAQGVDDILVSQKTLFKDIDEDLQETIDTLLKDQSGGLAAIDGAKLLDIFSDVDGDLTDGSGSSTGTTK</sequence>
<dbReference type="AlphaFoldDB" id="A0A919GA00"/>
<gene>
    <name evidence="1" type="ORF">GCM10018793_35210</name>
</gene>
<keyword evidence="2" id="KW-1185">Reference proteome</keyword>
<comment type="caution">
    <text evidence="1">The sequence shown here is derived from an EMBL/GenBank/DDBJ whole genome shotgun (WGS) entry which is preliminary data.</text>
</comment>
<dbReference type="NCBIfam" id="NF033533">
    <property type="entry name" value="lone7_assoc_B"/>
    <property type="match status" value="1"/>
</dbReference>
<dbReference type="RefSeq" id="WP_189933032.1">
    <property type="nucleotide sequence ID" value="NZ_BNCD01000009.1"/>
</dbReference>
<dbReference type="EMBL" id="BNCD01000009">
    <property type="protein sequence ID" value="GHH80313.1"/>
    <property type="molecule type" value="Genomic_DNA"/>
</dbReference>
<protein>
    <recommendedName>
        <fullName evidence="3">Type VII secretion system-associated protein</fullName>
    </recommendedName>
</protein>
<proteinExistence type="predicted"/>
<dbReference type="InterPro" id="IPR049801">
    <property type="entry name" value="T7SS_assoc-like"/>
</dbReference>
<evidence type="ECO:0000313" key="1">
    <source>
        <dbReference type="EMBL" id="GHH80313.1"/>
    </source>
</evidence>